<reference evidence="3 4" key="1">
    <citation type="journal article" date="2010" name="Nature">
        <title>Genome sequence of the palaeopolyploid soybean.</title>
        <authorList>
            <person name="Schmutz J."/>
            <person name="Cannon S.B."/>
            <person name="Schlueter J."/>
            <person name="Ma J."/>
            <person name="Mitros T."/>
            <person name="Nelson W."/>
            <person name="Hyten D.L."/>
            <person name="Song Q."/>
            <person name="Thelen J.J."/>
            <person name="Cheng J."/>
            <person name="Xu D."/>
            <person name="Hellsten U."/>
            <person name="May G.D."/>
            <person name="Yu Y."/>
            <person name="Sakurai T."/>
            <person name="Umezawa T."/>
            <person name="Bhattacharyya M.K."/>
            <person name="Sandhu D."/>
            <person name="Valliyodan B."/>
            <person name="Lindquist E."/>
            <person name="Peto M."/>
            <person name="Grant D."/>
            <person name="Shu S."/>
            <person name="Goodstein D."/>
            <person name="Barry K."/>
            <person name="Futrell-Griggs M."/>
            <person name="Abernathy B."/>
            <person name="Du J."/>
            <person name="Tian Z."/>
            <person name="Zhu L."/>
            <person name="Gill N."/>
            <person name="Joshi T."/>
            <person name="Libault M."/>
            <person name="Sethuraman A."/>
            <person name="Zhang X.-C."/>
            <person name="Shinozaki K."/>
            <person name="Nguyen H.T."/>
            <person name="Wing R.A."/>
            <person name="Cregan P."/>
            <person name="Specht J."/>
            <person name="Grimwood J."/>
            <person name="Rokhsar D."/>
            <person name="Stacey G."/>
            <person name="Shoemaker R.C."/>
            <person name="Jackson S.A."/>
        </authorList>
    </citation>
    <scope>NUCLEOTIDE SEQUENCE</scope>
    <source>
        <strain evidence="4">cv. Williams 82</strain>
        <tissue evidence="3">Callus</tissue>
    </source>
</reference>
<evidence type="ECO:0000313" key="3">
    <source>
        <dbReference type="EMBL" id="KRH66371.1"/>
    </source>
</evidence>
<dbReference type="EnsemblPlants" id="KRH66371">
    <property type="protein sequence ID" value="KRH66371"/>
    <property type="gene ID" value="GLYMA_03G102000"/>
</dbReference>
<protein>
    <recommendedName>
        <fullName evidence="2">Very-long-chain aldehyde decarbonylase CER1-like C-terminal domain-containing protein</fullName>
    </recommendedName>
</protein>
<dbReference type="EMBL" id="CM000836">
    <property type="protein sequence ID" value="KRH66371.1"/>
    <property type="molecule type" value="Genomic_DNA"/>
</dbReference>
<accession>A0A0R0KPC9</accession>
<sequence length="176" mass="20663">MPFYDYIYGTMDKASDQLHDSAIKQEEEIPDVVHLAHLTTPEWWLCLMRPVTAWSMILTWVYGQTFIVEGNRFDKLKLQTRAIPKYSFQVTTIHNKDDYIWLVGDELTEEEQLKVPKGAFFIPFSQFPPRKYRKDCSYQYTPAMLVPSILENVHSCEVCSNNLFFVQLIQFICGCM</sequence>
<dbReference type="STRING" id="3847.A0A0R0KPC9"/>
<dbReference type="AlphaFoldDB" id="A0A0R0KPC9"/>
<gene>
    <name evidence="3" type="ORF">GLYMA_03G102000</name>
</gene>
<dbReference type="GO" id="GO:0016020">
    <property type="term" value="C:membrane"/>
    <property type="evidence" value="ECO:0007669"/>
    <property type="project" value="UniProtKB-SubCell"/>
</dbReference>
<evidence type="ECO:0000259" key="2">
    <source>
        <dbReference type="Pfam" id="PF12076"/>
    </source>
</evidence>
<name>A0A0R0KPC9_SOYBN</name>
<keyword evidence="5" id="KW-1185">Reference proteome</keyword>
<dbReference type="InterPro" id="IPR021940">
    <property type="entry name" value="CER1-like_C"/>
</dbReference>
<dbReference type="InParanoid" id="A0A0R0KPC9"/>
<reference evidence="3" key="3">
    <citation type="submission" date="2018-07" db="EMBL/GenBank/DDBJ databases">
        <title>WGS assembly of Glycine max.</title>
        <authorList>
            <person name="Schmutz J."/>
            <person name="Cannon S."/>
            <person name="Schlueter J."/>
            <person name="Ma J."/>
            <person name="Mitros T."/>
            <person name="Nelson W."/>
            <person name="Hyten D."/>
            <person name="Song Q."/>
            <person name="Thelen J."/>
            <person name="Cheng J."/>
            <person name="Xu D."/>
            <person name="Hellsten U."/>
            <person name="May G."/>
            <person name="Yu Y."/>
            <person name="Sakurai T."/>
            <person name="Umezawa T."/>
            <person name="Bhattacharyya M."/>
            <person name="Sandhu D."/>
            <person name="Valliyodan B."/>
            <person name="Lindquist E."/>
            <person name="Peto M."/>
            <person name="Grant D."/>
            <person name="Shu S."/>
            <person name="Goodstein D."/>
            <person name="Barry K."/>
            <person name="Futrell-Griggs M."/>
            <person name="Abernathy B."/>
            <person name="Du J."/>
            <person name="Tian Z."/>
            <person name="Zhu L."/>
            <person name="Gill N."/>
            <person name="Joshi T."/>
            <person name="Libault M."/>
            <person name="Sethuraman A."/>
            <person name="Zhang X."/>
            <person name="Shinozaki K."/>
            <person name="Nguyen H."/>
            <person name="Wing R."/>
            <person name="Cregan P."/>
            <person name="Specht J."/>
            <person name="Grimwood J."/>
            <person name="Rokhsar D."/>
            <person name="Stacey G."/>
            <person name="Shoemaker R."/>
            <person name="Jackson S."/>
        </authorList>
    </citation>
    <scope>NUCLEOTIDE SEQUENCE</scope>
    <source>
        <tissue evidence="3">Callus</tissue>
    </source>
</reference>
<evidence type="ECO:0000313" key="4">
    <source>
        <dbReference type="EnsemblPlants" id="KRH66371"/>
    </source>
</evidence>
<comment type="subcellular location">
    <subcellularLocation>
        <location evidence="1">Membrane</location>
        <topology evidence="1">Multi-pass membrane protein</topology>
    </subcellularLocation>
</comment>
<dbReference type="Gramene" id="KRH66371">
    <property type="protein sequence ID" value="KRH66371"/>
    <property type="gene ID" value="GLYMA_03G102000"/>
</dbReference>
<dbReference type="Pfam" id="PF12076">
    <property type="entry name" value="CER1-like_C"/>
    <property type="match status" value="1"/>
</dbReference>
<proteinExistence type="predicted"/>
<organism evidence="3">
    <name type="scientific">Glycine max</name>
    <name type="common">Soybean</name>
    <name type="synonym">Glycine hispida</name>
    <dbReference type="NCBI Taxonomy" id="3847"/>
    <lineage>
        <taxon>Eukaryota</taxon>
        <taxon>Viridiplantae</taxon>
        <taxon>Streptophyta</taxon>
        <taxon>Embryophyta</taxon>
        <taxon>Tracheophyta</taxon>
        <taxon>Spermatophyta</taxon>
        <taxon>Magnoliopsida</taxon>
        <taxon>eudicotyledons</taxon>
        <taxon>Gunneridae</taxon>
        <taxon>Pentapetalae</taxon>
        <taxon>rosids</taxon>
        <taxon>fabids</taxon>
        <taxon>Fabales</taxon>
        <taxon>Fabaceae</taxon>
        <taxon>Papilionoideae</taxon>
        <taxon>50 kb inversion clade</taxon>
        <taxon>NPAAA clade</taxon>
        <taxon>indigoferoid/millettioid clade</taxon>
        <taxon>Phaseoleae</taxon>
        <taxon>Glycine</taxon>
        <taxon>Glycine subgen. Soja</taxon>
    </lineage>
</organism>
<reference evidence="4" key="2">
    <citation type="submission" date="2018-02" db="UniProtKB">
        <authorList>
            <consortium name="EnsemblPlants"/>
        </authorList>
    </citation>
    <scope>IDENTIFICATION</scope>
    <source>
        <strain evidence="4">Williams 82</strain>
    </source>
</reference>
<evidence type="ECO:0000313" key="5">
    <source>
        <dbReference type="Proteomes" id="UP000008827"/>
    </source>
</evidence>
<evidence type="ECO:0000256" key="1">
    <source>
        <dbReference type="ARBA" id="ARBA00004141"/>
    </source>
</evidence>
<feature type="domain" description="Very-long-chain aldehyde decarbonylase CER1-like C-terminal" evidence="2">
    <location>
        <begin position="65"/>
        <end position="158"/>
    </location>
</feature>
<dbReference type="Proteomes" id="UP000008827">
    <property type="component" value="Chromosome 3"/>
</dbReference>